<evidence type="ECO:0000256" key="1">
    <source>
        <dbReference type="ARBA" id="ARBA00004651"/>
    </source>
</evidence>
<organism evidence="9 10">
    <name type="scientific">Alkalihalobacillus trypoxylicola</name>
    <dbReference type="NCBI Taxonomy" id="519424"/>
    <lineage>
        <taxon>Bacteria</taxon>
        <taxon>Bacillati</taxon>
        <taxon>Bacillota</taxon>
        <taxon>Bacilli</taxon>
        <taxon>Bacillales</taxon>
        <taxon>Bacillaceae</taxon>
        <taxon>Alkalihalobacillus</taxon>
    </lineage>
</organism>
<evidence type="ECO:0000256" key="6">
    <source>
        <dbReference type="ARBA" id="ARBA00023136"/>
    </source>
</evidence>
<sequence length="296" mass="33396">MILKRKLSLETKKGLWGWVFIAPWIFGFLFLFAIPLFQSLQYSFSQLSLNPDGIYLNFLGFDNYINALSQHVEYNRTLVEALLDMVINVPLIVIFSLFVAVLLNQKFKGRMIARAIFFLPVILASGVIANIESGDFLQSAMQSQANTETGLQSFQLTRLLIEAGMNQVLVDYLTGAVDRIYEMVSASGVQIIIFLAGLQAIPPYLYEASKIEGATGYEAFWKITFPMISPLILTNVIYSVIDSFTSNNMTTLIQETAFSQFNFGLSAAMSWIYFVLISIILIITTYFISKKVFYQT</sequence>
<evidence type="ECO:0000313" key="10">
    <source>
        <dbReference type="Proteomes" id="UP000075806"/>
    </source>
</evidence>
<dbReference type="InterPro" id="IPR035906">
    <property type="entry name" value="MetI-like_sf"/>
</dbReference>
<dbReference type="GO" id="GO:0055085">
    <property type="term" value="P:transmembrane transport"/>
    <property type="evidence" value="ECO:0007669"/>
    <property type="project" value="InterPro"/>
</dbReference>
<comment type="caution">
    <text evidence="9">The sequence shown here is derived from an EMBL/GenBank/DDBJ whole genome shotgun (WGS) entry which is preliminary data.</text>
</comment>
<feature type="transmembrane region" description="Helical" evidence="7">
    <location>
        <begin position="15"/>
        <end position="37"/>
    </location>
</feature>
<evidence type="ECO:0000313" key="9">
    <source>
        <dbReference type="EMBL" id="KYG34347.1"/>
    </source>
</evidence>
<feature type="transmembrane region" description="Helical" evidence="7">
    <location>
        <begin position="261"/>
        <end position="288"/>
    </location>
</feature>
<comment type="similarity">
    <text evidence="7">Belongs to the binding-protein-dependent transport system permease family.</text>
</comment>
<feature type="domain" description="ABC transmembrane type-1" evidence="8">
    <location>
        <begin position="78"/>
        <end position="292"/>
    </location>
</feature>
<dbReference type="RefSeq" id="WP_061947517.1">
    <property type="nucleotide sequence ID" value="NZ_LTAO01000002.1"/>
</dbReference>
<feature type="transmembrane region" description="Helical" evidence="7">
    <location>
        <begin position="180"/>
        <end position="198"/>
    </location>
</feature>
<evidence type="ECO:0000256" key="7">
    <source>
        <dbReference type="RuleBase" id="RU363032"/>
    </source>
</evidence>
<dbReference type="STRING" id="519424.AZF04_14230"/>
<dbReference type="PROSITE" id="PS50928">
    <property type="entry name" value="ABC_TM1"/>
    <property type="match status" value="1"/>
</dbReference>
<dbReference type="InterPro" id="IPR050809">
    <property type="entry name" value="UgpAE/MalFG_permease"/>
</dbReference>
<reference evidence="9" key="1">
    <citation type="submission" date="2016-02" db="EMBL/GenBank/DDBJ databases">
        <title>Genome sequence of Bacillus trypoxylicola KCTC 13244(T).</title>
        <authorList>
            <person name="Jeong H."/>
            <person name="Park S.-H."/>
            <person name="Choi S.-K."/>
        </authorList>
    </citation>
    <scope>NUCLEOTIDE SEQUENCE [LARGE SCALE GENOMIC DNA]</scope>
    <source>
        <strain evidence="9">KCTC 13244</strain>
    </source>
</reference>
<keyword evidence="10" id="KW-1185">Reference proteome</keyword>
<evidence type="ECO:0000256" key="2">
    <source>
        <dbReference type="ARBA" id="ARBA00022448"/>
    </source>
</evidence>
<dbReference type="Pfam" id="PF00528">
    <property type="entry name" value="BPD_transp_1"/>
    <property type="match status" value="1"/>
</dbReference>
<keyword evidence="5 7" id="KW-1133">Transmembrane helix</keyword>
<evidence type="ECO:0000256" key="3">
    <source>
        <dbReference type="ARBA" id="ARBA00022475"/>
    </source>
</evidence>
<dbReference type="PANTHER" id="PTHR43227:SF3">
    <property type="entry name" value="BINDING-PROTEIN-DEPENDENT TRANSPORT SYSTEMS INNER MEMBRANE COMPONENT"/>
    <property type="match status" value="1"/>
</dbReference>
<dbReference type="InterPro" id="IPR000515">
    <property type="entry name" value="MetI-like"/>
</dbReference>
<keyword evidence="4 7" id="KW-0812">Transmembrane</keyword>
<dbReference type="AlphaFoldDB" id="A0A161PL89"/>
<dbReference type="EMBL" id="LTAO01000002">
    <property type="protein sequence ID" value="KYG34347.1"/>
    <property type="molecule type" value="Genomic_DNA"/>
</dbReference>
<feature type="transmembrane region" description="Helical" evidence="7">
    <location>
        <begin position="111"/>
        <end position="131"/>
    </location>
</feature>
<protein>
    <submittedName>
        <fullName evidence="9">ABC transporter permease</fullName>
    </submittedName>
</protein>
<accession>A0A161PL89</accession>
<proteinExistence type="inferred from homology"/>
<feature type="transmembrane region" description="Helical" evidence="7">
    <location>
        <begin position="219"/>
        <end position="241"/>
    </location>
</feature>
<dbReference type="Proteomes" id="UP000075806">
    <property type="component" value="Unassembled WGS sequence"/>
</dbReference>
<dbReference type="OrthoDB" id="9788108at2"/>
<dbReference type="GO" id="GO:0005886">
    <property type="term" value="C:plasma membrane"/>
    <property type="evidence" value="ECO:0007669"/>
    <property type="project" value="UniProtKB-SubCell"/>
</dbReference>
<keyword evidence="3" id="KW-1003">Cell membrane</keyword>
<gene>
    <name evidence="9" type="ORF">AZF04_14230</name>
</gene>
<evidence type="ECO:0000256" key="4">
    <source>
        <dbReference type="ARBA" id="ARBA00022692"/>
    </source>
</evidence>
<comment type="subcellular location">
    <subcellularLocation>
        <location evidence="1 7">Cell membrane</location>
        <topology evidence="1 7">Multi-pass membrane protein</topology>
    </subcellularLocation>
</comment>
<dbReference type="PANTHER" id="PTHR43227">
    <property type="entry name" value="BLL4140 PROTEIN"/>
    <property type="match status" value="1"/>
</dbReference>
<keyword evidence="2 7" id="KW-0813">Transport</keyword>
<evidence type="ECO:0000256" key="5">
    <source>
        <dbReference type="ARBA" id="ARBA00022989"/>
    </source>
</evidence>
<name>A0A161PL89_9BACI</name>
<dbReference type="CDD" id="cd06261">
    <property type="entry name" value="TM_PBP2"/>
    <property type="match status" value="1"/>
</dbReference>
<keyword evidence="6 7" id="KW-0472">Membrane</keyword>
<evidence type="ECO:0000259" key="8">
    <source>
        <dbReference type="PROSITE" id="PS50928"/>
    </source>
</evidence>
<feature type="transmembrane region" description="Helical" evidence="7">
    <location>
        <begin position="85"/>
        <end position="104"/>
    </location>
</feature>
<dbReference type="Gene3D" id="1.10.3720.10">
    <property type="entry name" value="MetI-like"/>
    <property type="match status" value="1"/>
</dbReference>
<dbReference type="SUPFAM" id="SSF161098">
    <property type="entry name" value="MetI-like"/>
    <property type="match status" value="1"/>
</dbReference>